<dbReference type="GeneID" id="75163001"/>
<organism evidence="2 3">
    <name type="scientific">Roseburia inulinivorans</name>
    <dbReference type="NCBI Taxonomy" id="360807"/>
    <lineage>
        <taxon>Bacteria</taxon>
        <taxon>Bacillati</taxon>
        <taxon>Bacillota</taxon>
        <taxon>Clostridia</taxon>
        <taxon>Lachnospirales</taxon>
        <taxon>Lachnospiraceae</taxon>
        <taxon>Roseburia</taxon>
    </lineage>
</organism>
<proteinExistence type="predicted"/>
<reference evidence="2 3" key="1">
    <citation type="submission" date="2015-09" db="EMBL/GenBank/DDBJ databases">
        <authorList>
            <consortium name="Pathogen Informatics"/>
        </authorList>
    </citation>
    <scope>NUCLEOTIDE SEQUENCE [LARGE SCALE GENOMIC DNA]</scope>
    <source>
        <strain evidence="2 3">2789STDY5608835</strain>
    </source>
</reference>
<keyword evidence="1" id="KW-0812">Transmembrane</keyword>
<evidence type="ECO:0000313" key="2">
    <source>
        <dbReference type="EMBL" id="CUN86940.1"/>
    </source>
</evidence>
<keyword evidence="1" id="KW-1133">Transmembrane helix</keyword>
<keyword evidence="1" id="KW-0472">Membrane</keyword>
<dbReference type="RefSeq" id="WP_007886348.1">
    <property type="nucleotide sequence ID" value="NZ_CYYR01000009.1"/>
</dbReference>
<feature type="transmembrane region" description="Helical" evidence="1">
    <location>
        <begin position="12"/>
        <end position="33"/>
    </location>
</feature>
<name>A0A174AGY9_9FIRM</name>
<dbReference type="AlphaFoldDB" id="A0A174AGY9"/>
<dbReference type="EMBL" id="CYYR01000009">
    <property type="protein sequence ID" value="CUN86940.1"/>
    <property type="molecule type" value="Genomic_DNA"/>
</dbReference>
<protein>
    <submittedName>
        <fullName evidence="2">Uncharacterized protein</fullName>
    </submittedName>
</protein>
<evidence type="ECO:0000313" key="3">
    <source>
        <dbReference type="Proteomes" id="UP000095395"/>
    </source>
</evidence>
<dbReference type="Proteomes" id="UP000095395">
    <property type="component" value="Unassembled WGS sequence"/>
</dbReference>
<gene>
    <name evidence="2" type="ORF">ERS852392_01570</name>
</gene>
<sequence>MRQLIKSEKGTAIVEATMLLPFCILMVLALYYASIFVCQKANLQANVENALIYYKNVDSDTYVHASDAMSYQKSGSVTTANGSSYASPTYEQPYRFLGMKFENAKFERFFRSMCGYMFFDTGSNVKLTTSTKNYVVYKEVKATATQTVKPAISLSVIGVPDSMKISCTSTVVISNADDFIRNTDFVFDIVEDTKLGQAASGLVDKAKGFYEKFKQKFGVS</sequence>
<accession>A0A174AGY9</accession>
<evidence type="ECO:0000256" key="1">
    <source>
        <dbReference type="SAM" id="Phobius"/>
    </source>
</evidence>